<evidence type="ECO:0000313" key="10">
    <source>
        <dbReference type="Proteomes" id="UP000253517"/>
    </source>
</evidence>
<evidence type="ECO:0000256" key="4">
    <source>
        <dbReference type="ARBA" id="ARBA00022448"/>
    </source>
</evidence>
<dbReference type="Proteomes" id="UP000253517">
    <property type="component" value="Unassembled WGS sequence"/>
</dbReference>
<evidence type="ECO:0000256" key="1">
    <source>
        <dbReference type="ARBA" id="ARBA00003543"/>
    </source>
</evidence>
<dbReference type="Gene3D" id="2.60.15.10">
    <property type="entry name" value="F0F1 ATP synthase delta/epsilon subunit, N-terminal"/>
    <property type="match status" value="1"/>
</dbReference>
<keyword evidence="10" id="KW-1185">Reference proteome</keyword>
<feature type="domain" description="ATP synthase F1 complex delta/epsilon subunit N-terminal" evidence="8">
    <location>
        <begin position="1"/>
        <end position="91"/>
    </location>
</feature>
<dbReference type="InterPro" id="IPR020546">
    <property type="entry name" value="ATP_synth_F1_dsu/esu_N"/>
</dbReference>
<keyword evidence="5" id="KW-0406">Ion transport</keyword>
<dbReference type="Pfam" id="PF02823">
    <property type="entry name" value="ATP-synt_DE_N"/>
    <property type="match status" value="1"/>
</dbReference>
<evidence type="ECO:0000256" key="3">
    <source>
        <dbReference type="ARBA" id="ARBA00005712"/>
    </source>
</evidence>
<keyword evidence="6" id="KW-0472">Membrane</keyword>
<evidence type="ECO:0000256" key="6">
    <source>
        <dbReference type="ARBA" id="ARBA00023136"/>
    </source>
</evidence>
<protein>
    <submittedName>
        <fullName evidence="9">F-type H+-transporting ATPase subunit epsilon</fullName>
    </submittedName>
</protein>
<dbReference type="EMBL" id="QPJS01000002">
    <property type="protein sequence ID" value="RCX03748.1"/>
    <property type="molecule type" value="Genomic_DNA"/>
</dbReference>
<keyword evidence="7" id="KW-0066">ATP synthesis</keyword>
<name>A0A369A5R0_9FLAO</name>
<dbReference type="InterPro" id="IPR036771">
    <property type="entry name" value="ATPsynth_dsu/esu_N"/>
</dbReference>
<evidence type="ECO:0000259" key="8">
    <source>
        <dbReference type="Pfam" id="PF02823"/>
    </source>
</evidence>
<evidence type="ECO:0000256" key="7">
    <source>
        <dbReference type="ARBA" id="ARBA00023196"/>
    </source>
</evidence>
<comment type="caution">
    <text evidence="9">The sequence shown here is derived from an EMBL/GenBank/DDBJ whole genome shotgun (WGS) entry which is preliminary data.</text>
</comment>
<gene>
    <name evidence="9" type="ORF">DES35_102203</name>
</gene>
<proteinExistence type="inferred from homology"/>
<dbReference type="GO" id="GO:0046933">
    <property type="term" value="F:proton-transporting ATP synthase activity, rotational mechanism"/>
    <property type="evidence" value="ECO:0007669"/>
    <property type="project" value="InterPro"/>
</dbReference>
<keyword evidence="4" id="KW-0813">Transport</keyword>
<dbReference type="CDD" id="cd12152">
    <property type="entry name" value="F1-ATPase_delta"/>
    <property type="match status" value="1"/>
</dbReference>
<accession>A0A369A5R0</accession>
<reference evidence="9 10" key="1">
    <citation type="submission" date="2018-07" db="EMBL/GenBank/DDBJ databases">
        <title>Genomic Encyclopedia of Type Strains, Phase IV (KMG-IV): sequencing the most valuable type-strain genomes for metagenomic binning, comparative biology and taxonomic classification.</title>
        <authorList>
            <person name="Goeker M."/>
        </authorList>
    </citation>
    <scope>NUCLEOTIDE SEQUENCE [LARGE SCALE GENOMIC DNA]</scope>
    <source>
        <strain evidence="9 10">DSM 21410</strain>
    </source>
</reference>
<keyword evidence="7" id="KW-0139">CF(1)</keyword>
<organism evidence="9 10">
    <name type="scientific">Schleiferia thermophila</name>
    <dbReference type="NCBI Taxonomy" id="884107"/>
    <lineage>
        <taxon>Bacteria</taxon>
        <taxon>Pseudomonadati</taxon>
        <taxon>Bacteroidota</taxon>
        <taxon>Flavobacteriia</taxon>
        <taxon>Flavobacteriales</taxon>
        <taxon>Schleiferiaceae</taxon>
        <taxon>Schleiferia</taxon>
    </lineage>
</organism>
<dbReference type="AlphaFoldDB" id="A0A369A5R0"/>
<comment type="similarity">
    <text evidence="3">Belongs to the ATPase epsilon chain family.</text>
</comment>
<comment type="function">
    <text evidence="1">Produces ATP from ADP in the presence of a proton gradient across the membrane.</text>
</comment>
<comment type="subcellular location">
    <subcellularLocation>
        <location evidence="2">Endomembrane system</location>
        <topology evidence="2">Peripheral membrane protein</topology>
    </subcellularLocation>
</comment>
<evidence type="ECO:0000256" key="5">
    <source>
        <dbReference type="ARBA" id="ARBA00023065"/>
    </source>
</evidence>
<dbReference type="SUPFAM" id="SSF51344">
    <property type="entry name" value="Epsilon subunit of F1F0-ATP synthase N-terminal domain"/>
    <property type="match status" value="1"/>
</dbReference>
<dbReference type="RefSeq" id="WP_037359467.1">
    <property type="nucleotide sequence ID" value="NZ_BHZF01000002.1"/>
</dbReference>
<dbReference type="InterPro" id="IPR001469">
    <property type="entry name" value="ATP_synth_F1_dsu/esu"/>
</dbReference>
<sequence>MNVEIVSPEGKVFSGQAKAVQLPGTNGLFQILDNHAPLISTLTSGSIKLEISEKTADLPSVFEKTSGSQYLLPIKGGVVEVLANKVIILVD</sequence>
<evidence type="ECO:0000313" key="9">
    <source>
        <dbReference type="EMBL" id="RCX03748.1"/>
    </source>
</evidence>
<dbReference type="GO" id="GO:0045259">
    <property type="term" value="C:proton-transporting ATP synthase complex"/>
    <property type="evidence" value="ECO:0007669"/>
    <property type="project" value="UniProtKB-KW"/>
</dbReference>
<dbReference type="GO" id="GO:0012505">
    <property type="term" value="C:endomembrane system"/>
    <property type="evidence" value="ECO:0007669"/>
    <property type="project" value="UniProtKB-SubCell"/>
</dbReference>
<evidence type="ECO:0000256" key="2">
    <source>
        <dbReference type="ARBA" id="ARBA00004184"/>
    </source>
</evidence>